<evidence type="ECO:0000313" key="5">
    <source>
        <dbReference type="EMBL" id="BCO10064.1"/>
    </source>
</evidence>
<reference evidence="5" key="1">
    <citation type="submission" date="2020-12" db="EMBL/GenBank/DDBJ databases">
        <title>Desulfobium dissulfuricans gen. nov., sp. nov., a novel mesophilic, sulfate-reducing bacterium isolated from a deep-sea hydrothermal vent.</title>
        <authorList>
            <person name="Hashimoto Y."/>
            <person name="Tame A."/>
            <person name="Sawayama S."/>
            <person name="Miyazaki J."/>
            <person name="Takai K."/>
            <person name="Nakagawa S."/>
        </authorList>
    </citation>
    <scope>NUCLEOTIDE SEQUENCE</scope>
    <source>
        <strain evidence="5">GF1</strain>
    </source>
</reference>
<dbReference type="PANTHER" id="PTHR42852:SF17">
    <property type="entry name" value="THIOREDOXIN-LIKE PROTEIN HI_1115"/>
    <property type="match status" value="1"/>
</dbReference>
<dbReference type="Pfam" id="PF08534">
    <property type="entry name" value="Redoxin"/>
    <property type="match status" value="1"/>
</dbReference>
<dbReference type="GO" id="GO:0016491">
    <property type="term" value="F:oxidoreductase activity"/>
    <property type="evidence" value="ECO:0007669"/>
    <property type="project" value="InterPro"/>
</dbReference>
<organism evidence="5 6">
    <name type="scientific">Desulfolithobacter dissulfuricans</name>
    <dbReference type="NCBI Taxonomy" id="2795293"/>
    <lineage>
        <taxon>Bacteria</taxon>
        <taxon>Pseudomonadati</taxon>
        <taxon>Thermodesulfobacteriota</taxon>
        <taxon>Desulfobulbia</taxon>
        <taxon>Desulfobulbales</taxon>
        <taxon>Desulfobulbaceae</taxon>
        <taxon>Desulfolithobacter</taxon>
    </lineage>
</organism>
<protein>
    <submittedName>
        <fullName evidence="5">Thioredoxin</fullName>
    </submittedName>
</protein>
<keyword evidence="2" id="KW-0201">Cytochrome c-type biogenesis</keyword>
<accession>A0A915U2C0</accession>
<dbReference type="Proteomes" id="UP001063350">
    <property type="component" value="Chromosome"/>
</dbReference>
<dbReference type="AlphaFoldDB" id="A0A915U2C0"/>
<dbReference type="InterPro" id="IPR013766">
    <property type="entry name" value="Thioredoxin_domain"/>
</dbReference>
<evidence type="ECO:0000256" key="2">
    <source>
        <dbReference type="ARBA" id="ARBA00022748"/>
    </source>
</evidence>
<feature type="domain" description="Thioredoxin" evidence="4">
    <location>
        <begin position="27"/>
        <end position="167"/>
    </location>
</feature>
<dbReference type="Gene3D" id="3.40.30.10">
    <property type="entry name" value="Glutaredoxin"/>
    <property type="match status" value="1"/>
</dbReference>
<dbReference type="InterPro" id="IPR017937">
    <property type="entry name" value="Thioredoxin_CS"/>
</dbReference>
<comment type="subcellular location">
    <subcellularLocation>
        <location evidence="1">Cell envelope</location>
    </subcellularLocation>
</comment>
<dbReference type="PROSITE" id="PS51352">
    <property type="entry name" value="THIOREDOXIN_2"/>
    <property type="match status" value="1"/>
</dbReference>
<evidence type="ECO:0000313" key="6">
    <source>
        <dbReference type="Proteomes" id="UP001063350"/>
    </source>
</evidence>
<evidence type="ECO:0000256" key="3">
    <source>
        <dbReference type="ARBA" id="ARBA00023284"/>
    </source>
</evidence>
<evidence type="ECO:0000256" key="1">
    <source>
        <dbReference type="ARBA" id="ARBA00004196"/>
    </source>
</evidence>
<evidence type="ECO:0000259" key="4">
    <source>
        <dbReference type="PROSITE" id="PS51352"/>
    </source>
</evidence>
<name>A0A915U2C0_9BACT</name>
<dbReference type="RefSeq" id="WP_267926802.1">
    <property type="nucleotide sequence ID" value="NZ_AP024233.1"/>
</dbReference>
<keyword evidence="6" id="KW-1185">Reference proteome</keyword>
<dbReference type="InterPro" id="IPR050553">
    <property type="entry name" value="Thioredoxin_ResA/DsbE_sf"/>
</dbReference>
<dbReference type="InterPro" id="IPR036249">
    <property type="entry name" value="Thioredoxin-like_sf"/>
</dbReference>
<dbReference type="InterPro" id="IPR013740">
    <property type="entry name" value="Redoxin"/>
</dbReference>
<dbReference type="GO" id="GO:0030313">
    <property type="term" value="C:cell envelope"/>
    <property type="evidence" value="ECO:0007669"/>
    <property type="project" value="UniProtKB-SubCell"/>
</dbReference>
<dbReference type="KEGG" id="ddu:GF1_24400"/>
<dbReference type="GO" id="GO:0017004">
    <property type="term" value="P:cytochrome complex assembly"/>
    <property type="evidence" value="ECO:0007669"/>
    <property type="project" value="UniProtKB-KW"/>
</dbReference>
<proteinExistence type="predicted"/>
<dbReference type="PROSITE" id="PS00194">
    <property type="entry name" value="THIOREDOXIN_1"/>
    <property type="match status" value="1"/>
</dbReference>
<dbReference type="CDD" id="cd02966">
    <property type="entry name" value="TlpA_like_family"/>
    <property type="match status" value="1"/>
</dbReference>
<dbReference type="PANTHER" id="PTHR42852">
    <property type="entry name" value="THIOL:DISULFIDE INTERCHANGE PROTEIN DSBE"/>
    <property type="match status" value="1"/>
</dbReference>
<dbReference type="EMBL" id="AP024233">
    <property type="protein sequence ID" value="BCO10064.1"/>
    <property type="molecule type" value="Genomic_DNA"/>
</dbReference>
<dbReference type="SUPFAM" id="SSF52833">
    <property type="entry name" value="Thioredoxin-like"/>
    <property type="match status" value="1"/>
</dbReference>
<gene>
    <name evidence="5" type="ORF">GF1_24400</name>
</gene>
<sequence length="167" mass="18238">MMWLENIKRIAVATGVLVLLLGFMSPVGAAVRLPAFSLPSVPDGKTVSSEVYKGKALLVTFFATWCPPCRQEIPTLKRLNEEFGPQGFAVVALSVDEGGPKVVAKLMEQEKINYTVLMADRKTADDFGGISGIPTSFLVNKKGQVVKKYPGYVPHALLKRDIEMVLQ</sequence>
<keyword evidence="3" id="KW-0676">Redox-active center</keyword>